<comment type="caution">
    <text evidence="2">The sequence shown here is derived from an EMBL/GenBank/DDBJ whole genome shotgun (WGS) entry which is preliminary data.</text>
</comment>
<keyword evidence="3" id="KW-1185">Reference proteome</keyword>
<protein>
    <submittedName>
        <fullName evidence="2">Uncharacterized protein</fullName>
    </submittedName>
</protein>
<evidence type="ECO:0000256" key="1">
    <source>
        <dbReference type="SAM" id="MobiDB-lite"/>
    </source>
</evidence>
<name>A0A919R731_9ACTN</name>
<dbReference type="Proteomes" id="UP000655287">
    <property type="component" value="Unassembled WGS sequence"/>
</dbReference>
<feature type="region of interest" description="Disordered" evidence="1">
    <location>
        <begin position="1"/>
        <end position="23"/>
    </location>
</feature>
<gene>
    <name evidence="2" type="ORF">Sru01_54450</name>
</gene>
<evidence type="ECO:0000313" key="2">
    <source>
        <dbReference type="EMBL" id="GII80463.1"/>
    </source>
</evidence>
<proteinExistence type="predicted"/>
<evidence type="ECO:0000313" key="3">
    <source>
        <dbReference type="Proteomes" id="UP000655287"/>
    </source>
</evidence>
<dbReference type="AlphaFoldDB" id="A0A919R731"/>
<sequence>MPVERRAPFLSARGTSSSVIPGRPVPWAGRDVARREAAATCWRDVPHPGPPAGTRTRGPAAATWPVARAGPGVPEAARQTGRPCGRSGWWKEALSDSSVFVCATAPVVKRRRGDAQRGAIGLYRGTLFYHMKRFLEVCRRNERFT</sequence>
<reference evidence="2" key="1">
    <citation type="submission" date="2021-01" db="EMBL/GenBank/DDBJ databases">
        <title>Whole genome shotgun sequence of Sphaerisporangium rufum NBRC 109079.</title>
        <authorList>
            <person name="Komaki H."/>
            <person name="Tamura T."/>
        </authorList>
    </citation>
    <scope>NUCLEOTIDE SEQUENCE</scope>
    <source>
        <strain evidence="2">NBRC 109079</strain>
    </source>
</reference>
<accession>A0A919R731</accession>
<organism evidence="2 3">
    <name type="scientific">Sphaerisporangium rufum</name>
    <dbReference type="NCBI Taxonomy" id="1381558"/>
    <lineage>
        <taxon>Bacteria</taxon>
        <taxon>Bacillati</taxon>
        <taxon>Actinomycetota</taxon>
        <taxon>Actinomycetes</taxon>
        <taxon>Streptosporangiales</taxon>
        <taxon>Streptosporangiaceae</taxon>
        <taxon>Sphaerisporangium</taxon>
    </lineage>
</organism>
<dbReference type="EMBL" id="BOOU01000073">
    <property type="protein sequence ID" value="GII80463.1"/>
    <property type="molecule type" value="Genomic_DNA"/>
</dbReference>